<keyword evidence="10" id="KW-0393">Immunoglobulin domain</keyword>
<reference evidence="13 14" key="1">
    <citation type="submission" date="2022-01" db="EMBL/GenBank/DDBJ databases">
        <title>A high-quality chromosome-level genome assembly of rohu carp, Labeo rohita.</title>
        <authorList>
            <person name="Arick M.A. II"/>
            <person name="Hsu C.-Y."/>
            <person name="Magbanua Z."/>
            <person name="Pechanova O."/>
            <person name="Grover C."/>
            <person name="Miller E."/>
            <person name="Thrash A."/>
            <person name="Ezzel L."/>
            <person name="Alam S."/>
            <person name="Benzie J."/>
            <person name="Hamilton M."/>
            <person name="Karsi A."/>
            <person name="Lawrence M.L."/>
            <person name="Peterson D.G."/>
        </authorList>
    </citation>
    <scope>NUCLEOTIDE SEQUENCE [LARGE SCALE GENOMIC DNA]</scope>
    <source>
        <strain evidence="14">BAU-BD-2019</strain>
        <tissue evidence="13">Blood</tissue>
    </source>
</reference>
<evidence type="ECO:0000256" key="5">
    <source>
        <dbReference type="ARBA" id="ARBA00022989"/>
    </source>
</evidence>
<keyword evidence="3 11" id="KW-0812">Transmembrane</keyword>
<feature type="transmembrane region" description="Helical" evidence="11">
    <location>
        <begin position="345"/>
        <end position="368"/>
    </location>
</feature>
<keyword evidence="8" id="KW-0675">Receptor</keyword>
<keyword evidence="4" id="KW-0732">Signal</keyword>
<dbReference type="Gene3D" id="2.60.40.10">
    <property type="entry name" value="Immunoglobulins"/>
    <property type="match status" value="2"/>
</dbReference>
<keyword evidence="5 11" id="KW-1133">Transmembrane helix</keyword>
<dbReference type="InterPro" id="IPR036179">
    <property type="entry name" value="Ig-like_dom_sf"/>
</dbReference>
<feature type="transmembrane region" description="Helical" evidence="11">
    <location>
        <begin position="183"/>
        <end position="205"/>
    </location>
</feature>
<evidence type="ECO:0000256" key="8">
    <source>
        <dbReference type="ARBA" id="ARBA00023170"/>
    </source>
</evidence>
<accession>A0ABQ8LB83</accession>
<comment type="caution">
    <text evidence="13">The sequence shown here is derived from an EMBL/GenBank/DDBJ whole genome shotgun (WGS) entry which is preliminary data.</text>
</comment>
<dbReference type="InterPro" id="IPR013783">
    <property type="entry name" value="Ig-like_fold"/>
</dbReference>
<dbReference type="EMBL" id="JACTAM010000180">
    <property type="protein sequence ID" value="KAI2647719.1"/>
    <property type="molecule type" value="Genomic_DNA"/>
</dbReference>
<keyword evidence="7" id="KW-1015">Disulfide bond</keyword>
<keyword evidence="9" id="KW-0325">Glycoprotein</keyword>
<evidence type="ECO:0000256" key="1">
    <source>
        <dbReference type="ARBA" id="ARBA00004251"/>
    </source>
</evidence>
<dbReference type="InterPro" id="IPR003599">
    <property type="entry name" value="Ig_sub"/>
</dbReference>
<dbReference type="SMART" id="SM00409">
    <property type="entry name" value="IG"/>
    <property type="match status" value="2"/>
</dbReference>
<keyword evidence="2" id="KW-1003">Cell membrane</keyword>
<feature type="transmembrane region" description="Helical" evidence="11">
    <location>
        <begin position="380"/>
        <end position="399"/>
    </location>
</feature>
<feature type="transmembrane region" description="Helical" evidence="11">
    <location>
        <begin position="319"/>
        <end position="339"/>
    </location>
</feature>
<feature type="transmembrane region" description="Helical" evidence="11">
    <location>
        <begin position="242"/>
        <end position="263"/>
    </location>
</feature>
<evidence type="ECO:0000256" key="4">
    <source>
        <dbReference type="ARBA" id="ARBA00022729"/>
    </source>
</evidence>
<evidence type="ECO:0000259" key="12">
    <source>
        <dbReference type="PROSITE" id="PS50835"/>
    </source>
</evidence>
<dbReference type="SUPFAM" id="SSF48726">
    <property type="entry name" value="Immunoglobulin"/>
    <property type="match status" value="2"/>
</dbReference>
<evidence type="ECO:0000256" key="2">
    <source>
        <dbReference type="ARBA" id="ARBA00022475"/>
    </source>
</evidence>
<feature type="transmembrane region" description="Helical" evidence="11">
    <location>
        <begin position="217"/>
        <end position="236"/>
    </location>
</feature>
<evidence type="ECO:0000256" key="3">
    <source>
        <dbReference type="ARBA" id="ARBA00022692"/>
    </source>
</evidence>
<dbReference type="PANTHER" id="PTHR25466:SF14">
    <property type="entry name" value="BUTYROPHILIN SUBFAMILY 2 MEMBER A2-LIKE-RELATED"/>
    <property type="match status" value="1"/>
</dbReference>
<evidence type="ECO:0000256" key="6">
    <source>
        <dbReference type="ARBA" id="ARBA00023136"/>
    </source>
</evidence>
<name>A0ABQ8LB83_LABRO</name>
<dbReference type="InterPro" id="IPR013106">
    <property type="entry name" value="Ig_V-set"/>
</dbReference>
<evidence type="ECO:0000313" key="14">
    <source>
        <dbReference type="Proteomes" id="UP000830375"/>
    </source>
</evidence>
<dbReference type="Pfam" id="PF07686">
    <property type="entry name" value="V-set"/>
    <property type="match status" value="2"/>
</dbReference>
<comment type="subcellular location">
    <subcellularLocation>
        <location evidence="1">Cell membrane</location>
        <topology evidence="1">Single-pass type I membrane protein</topology>
    </subcellularLocation>
</comment>
<dbReference type="Proteomes" id="UP000830375">
    <property type="component" value="Unassembled WGS sequence"/>
</dbReference>
<evidence type="ECO:0000256" key="9">
    <source>
        <dbReference type="ARBA" id="ARBA00023180"/>
    </source>
</evidence>
<evidence type="ECO:0000313" key="13">
    <source>
        <dbReference type="EMBL" id="KAI2647719.1"/>
    </source>
</evidence>
<keyword evidence="6 11" id="KW-0472">Membrane</keyword>
<dbReference type="InterPro" id="IPR007110">
    <property type="entry name" value="Ig-like_dom"/>
</dbReference>
<dbReference type="PROSITE" id="PS50835">
    <property type="entry name" value="IG_LIKE"/>
    <property type="match status" value="1"/>
</dbReference>
<dbReference type="PANTHER" id="PTHR25466">
    <property type="entry name" value="T-LYMPHOCYTE ACTIVATION ANTIGEN"/>
    <property type="match status" value="1"/>
</dbReference>
<gene>
    <name evidence="13" type="ORF">H4Q32_024737</name>
</gene>
<feature type="domain" description="Ig-like" evidence="12">
    <location>
        <begin position="1"/>
        <end position="83"/>
    </location>
</feature>
<evidence type="ECO:0000256" key="10">
    <source>
        <dbReference type="ARBA" id="ARBA00023319"/>
    </source>
</evidence>
<evidence type="ECO:0000256" key="7">
    <source>
        <dbReference type="ARBA" id="ARBA00023157"/>
    </source>
</evidence>
<proteinExistence type="predicted"/>
<evidence type="ECO:0000256" key="11">
    <source>
        <dbReference type="SAM" id="Phobius"/>
    </source>
</evidence>
<sequence>MEGLEVEWRRTDSQTLVHLYEDGESRPESQQEDYHDRAHFFTDQIQHGNFSLRLDNLRAEDEGQYTCRVYSQQDSGETVVEIKADSVEHLQVSGSDESIFVSVGEDVSLNCSVDSHITPEHIEEVSWKKTDEDENILVLLYQNNKALPDSSDERYRDRVEFFTAEIPKGNFSLRLKSFSISHIMVLILCIVASGSALLLCWLIYCRSHNEVRLSVKNIRNFYLFVFKLTKFFSLFVGTTLRLQVSLAICPNITLFFTFIFCGFTESIRRWIKHVSVDVEYAVFSIVFHTGLTTIREQNASENDQLCEKILSKLIGTADFFYYAVPSMQFVLLCYGFGASRNGKPIIWRTIWLLYMFVSSLVMVYFYLTTMKSEKDYPRKISVYLFGSVGVVLVISVVMMTELILKTVNGKRKVGDLRNIVFPSESVFVLLAMTAQFFKFCKL</sequence>
<organism evidence="13 14">
    <name type="scientific">Labeo rohita</name>
    <name type="common">Indian major carp</name>
    <name type="synonym">Cyprinus rohita</name>
    <dbReference type="NCBI Taxonomy" id="84645"/>
    <lineage>
        <taxon>Eukaryota</taxon>
        <taxon>Metazoa</taxon>
        <taxon>Chordata</taxon>
        <taxon>Craniata</taxon>
        <taxon>Vertebrata</taxon>
        <taxon>Euteleostomi</taxon>
        <taxon>Actinopterygii</taxon>
        <taxon>Neopterygii</taxon>
        <taxon>Teleostei</taxon>
        <taxon>Ostariophysi</taxon>
        <taxon>Cypriniformes</taxon>
        <taxon>Cyprinidae</taxon>
        <taxon>Labeoninae</taxon>
        <taxon>Labeonini</taxon>
        <taxon>Labeo</taxon>
    </lineage>
</organism>
<keyword evidence="14" id="KW-1185">Reference proteome</keyword>
<feature type="transmembrane region" description="Helical" evidence="11">
    <location>
        <begin position="419"/>
        <end position="437"/>
    </location>
</feature>
<protein>
    <submittedName>
        <fullName evidence="13">Myelin-oligodendrocyte glycoprotein</fullName>
    </submittedName>
</protein>
<dbReference type="InterPro" id="IPR051713">
    <property type="entry name" value="T-cell_Activation_Regulation"/>
</dbReference>